<name>A0A939G1E9_9HYPH</name>
<accession>A0A939G1E9</accession>
<evidence type="ECO:0000256" key="2">
    <source>
        <dbReference type="ARBA" id="ARBA00022475"/>
    </source>
</evidence>
<sequence length="296" mass="32701">MLPLSTFGVLAYPHIDPVFLSIGPVQLHWYGLAYVAGILLGWLYGRHLVSNRKLWPNGVSPITKLEIDDAILYLTLGIVLGGRLGYVIFYDPAVYLAHPLQVFSVWDGGMAFHGGLVGVTVAIILFCKQRGVPFFSLIDVVAAAVPFGLFFGRIANFINGELWGSPSNMPWAMVFPTGGPMPRHPSQLYEAALEGILLWIILRIATHVFKSFGRPRLTAGIFILCYGIFRIMVEAFWRMPDKQLGYLYGGWLTMGMVLSIPMLLVGLWAIATAKPKTYEPRPDDASGTTSEDVARP</sequence>
<keyword evidence="2 7" id="KW-1003">Cell membrane</keyword>
<dbReference type="NCBIfam" id="TIGR00544">
    <property type="entry name" value="lgt"/>
    <property type="match status" value="1"/>
</dbReference>
<proteinExistence type="inferred from homology"/>
<comment type="function">
    <text evidence="7">Catalyzes the transfer of the diacylglyceryl group from phosphatidylglycerol to the sulfhydryl group of the N-terminal cysteine of a prolipoprotein, the first step in the formation of mature lipoproteins.</text>
</comment>
<feature type="binding site" evidence="7">
    <location>
        <position position="153"/>
    </location>
    <ligand>
        <name>a 1,2-diacyl-sn-glycero-3-phospho-(1'-sn-glycerol)</name>
        <dbReference type="ChEBI" id="CHEBI:64716"/>
    </ligand>
</feature>
<dbReference type="Proteomes" id="UP000664122">
    <property type="component" value="Unassembled WGS sequence"/>
</dbReference>
<evidence type="ECO:0000256" key="4">
    <source>
        <dbReference type="ARBA" id="ARBA00022692"/>
    </source>
</evidence>
<dbReference type="EC" id="2.5.1.145" evidence="7"/>
<dbReference type="GO" id="GO:0042158">
    <property type="term" value="P:lipoprotein biosynthetic process"/>
    <property type="evidence" value="ECO:0007669"/>
    <property type="project" value="UniProtKB-UniRule"/>
</dbReference>
<dbReference type="HAMAP" id="MF_01147">
    <property type="entry name" value="Lgt"/>
    <property type="match status" value="1"/>
</dbReference>
<evidence type="ECO:0000256" key="3">
    <source>
        <dbReference type="ARBA" id="ARBA00022679"/>
    </source>
</evidence>
<evidence type="ECO:0000313" key="8">
    <source>
        <dbReference type="EMBL" id="MBO0664031.1"/>
    </source>
</evidence>
<organism evidence="8 9">
    <name type="scientific">Jiella flava</name>
    <dbReference type="NCBI Taxonomy" id="2816857"/>
    <lineage>
        <taxon>Bacteria</taxon>
        <taxon>Pseudomonadati</taxon>
        <taxon>Pseudomonadota</taxon>
        <taxon>Alphaproteobacteria</taxon>
        <taxon>Hyphomicrobiales</taxon>
        <taxon>Aurantimonadaceae</taxon>
        <taxon>Jiella</taxon>
    </lineage>
</organism>
<gene>
    <name evidence="7" type="primary">lgt</name>
    <name evidence="8" type="ORF">J1C48_15745</name>
</gene>
<dbReference type="GO" id="GO:0008961">
    <property type="term" value="F:phosphatidylglycerol-prolipoprotein diacylglyceryl transferase activity"/>
    <property type="evidence" value="ECO:0007669"/>
    <property type="project" value="UniProtKB-UniRule"/>
</dbReference>
<reference evidence="8" key="1">
    <citation type="submission" date="2021-03" db="EMBL/GenBank/DDBJ databases">
        <title>Whole genome sequence of Jiella sp. CQZ9-1.</title>
        <authorList>
            <person name="Tuo L."/>
        </authorList>
    </citation>
    <scope>NUCLEOTIDE SEQUENCE</scope>
    <source>
        <strain evidence="8">CQZ9-1</strain>
    </source>
</reference>
<protein>
    <recommendedName>
        <fullName evidence="7">Phosphatidylglycerol--prolipoprotein diacylglyceryl transferase</fullName>
        <ecNumber evidence="7">2.5.1.145</ecNumber>
    </recommendedName>
</protein>
<comment type="pathway">
    <text evidence="7">Protein modification; lipoprotein biosynthesis (diacylglyceryl transfer).</text>
</comment>
<evidence type="ECO:0000256" key="6">
    <source>
        <dbReference type="ARBA" id="ARBA00023136"/>
    </source>
</evidence>
<dbReference type="RefSeq" id="WP_207258948.1">
    <property type="nucleotide sequence ID" value="NZ_JAFMPP010000015.1"/>
</dbReference>
<keyword evidence="3 7" id="KW-0808">Transferase</keyword>
<comment type="caution">
    <text evidence="8">The sequence shown here is derived from an EMBL/GenBank/DDBJ whole genome shotgun (WGS) entry which is preliminary data.</text>
</comment>
<feature type="transmembrane region" description="Helical" evidence="7">
    <location>
        <begin position="110"/>
        <end position="127"/>
    </location>
</feature>
<evidence type="ECO:0000256" key="5">
    <source>
        <dbReference type="ARBA" id="ARBA00022989"/>
    </source>
</evidence>
<keyword evidence="6 7" id="KW-0472">Membrane</keyword>
<dbReference type="EMBL" id="JAFMPP010000015">
    <property type="protein sequence ID" value="MBO0664031.1"/>
    <property type="molecule type" value="Genomic_DNA"/>
</dbReference>
<evidence type="ECO:0000256" key="7">
    <source>
        <dbReference type="HAMAP-Rule" id="MF_01147"/>
    </source>
</evidence>
<dbReference type="GO" id="GO:0005886">
    <property type="term" value="C:plasma membrane"/>
    <property type="evidence" value="ECO:0007669"/>
    <property type="project" value="UniProtKB-SubCell"/>
</dbReference>
<comment type="similarity">
    <text evidence="1 7">Belongs to the Lgt family.</text>
</comment>
<dbReference type="PANTHER" id="PTHR30589">
    <property type="entry name" value="PROLIPOPROTEIN DIACYLGLYCERYL TRANSFERASE"/>
    <property type="match status" value="1"/>
</dbReference>
<dbReference type="AlphaFoldDB" id="A0A939G1E9"/>
<dbReference type="Pfam" id="PF01790">
    <property type="entry name" value="LGT"/>
    <property type="match status" value="1"/>
</dbReference>
<evidence type="ECO:0000256" key="1">
    <source>
        <dbReference type="ARBA" id="ARBA00007150"/>
    </source>
</evidence>
<feature type="transmembrane region" description="Helical" evidence="7">
    <location>
        <begin position="70"/>
        <end position="90"/>
    </location>
</feature>
<feature type="transmembrane region" description="Helical" evidence="7">
    <location>
        <begin position="134"/>
        <end position="155"/>
    </location>
</feature>
<comment type="subcellular location">
    <subcellularLocation>
        <location evidence="7">Cell membrane</location>
        <topology evidence="7">Multi-pass membrane protein</topology>
    </subcellularLocation>
</comment>
<feature type="transmembrane region" description="Helical" evidence="7">
    <location>
        <begin position="27"/>
        <end position="49"/>
    </location>
</feature>
<feature type="transmembrane region" description="Helical" evidence="7">
    <location>
        <begin position="188"/>
        <end position="205"/>
    </location>
</feature>
<feature type="transmembrane region" description="Helical" evidence="7">
    <location>
        <begin position="249"/>
        <end position="271"/>
    </location>
</feature>
<keyword evidence="5 7" id="KW-1133">Transmembrane helix</keyword>
<comment type="catalytic activity">
    <reaction evidence="7">
        <text>L-cysteinyl-[prolipoprotein] + a 1,2-diacyl-sn-glycero-3-phospho-(1'-sn-glycerol) = an S-1,2-diacyl-sn-glyceryl-L-cysteinyl-[prolipoprotein] + sn-glycerol 1-phosphate + H(+)</text>
        <dbReference type="Rhea" id="RHEA:56712"/>
        <dbReference type="Rhea" id="RHEA-COMP:14679"/>
        <dbReference type="Rhea" id="RHEA-COMP:14680"/>
        <dbReference type="ChEBI" id="CHEBI:15378"/>
        <dbReference type="ChEBI" id="CHEBI:29950"/>
        <dbReference type="ChEBI" id="CHEBI:57685"/>
        <dbReference type="ChEBI" id="CHEBI:64716"/>
        <dbReference type="ChEBI" id="CHEBI:140658"/>
        <dbReference type="EC" id="2.5.1.145"/>
    </reaction>
</comment>
<dbReference type="PANTHER" id="PTHR30589:SF0">
    <property type="entry name" value="PHOSPHATIDYLGLYCEROL--PROLIPOPROTEIN DIACYLGLYCERYL TRANSFERASE"/>
    <property type="match status" value="1"/>
</dbReference>
<evidence type="ECO:0000313" key="9">
    <source>
        <dbReference type="Proteomes" id="UP000664122"/>
    </source>
</evidence>
<dbReference type="InterPro" id="IPR001640">
    <property type="entry name" value="Lgt"/>
</dbReference>
<feature type="transmembrane region" description="Helical" evidence="7">
    <location>
        <begin position="217"/>
        <end position="237"/>
    </location>
</feature>
<dbReference type="PROSITE" id="PS01311">
    <property type="entry name" value="LGT"/>
    <property type="match status" value="1"/>
</dbReference>
<keyword evidence="9" id="KW-1185">Reference proteome</keyword>
<keyword evidence="4 7" id="KW-0812">Transmembrane</keyword>